<keyword evidence="5 6" id="KW-0482">Metalloprotease</keyword>
<reference evidence="8 9" key="1">
    <citation type="submission" date="2017-09" db="EMBL/GenBank/DDBJ databases">
        <title>Depth-based differentiation of microbial function through sediment-hosted aquifers and enrichment of novel symbionts in the deep terrestrial subsurface.</title>
        <authorList>
            <person name="Probst A.J."/>
            <person name="Ladd B."/>
            <person name="Jarett J.K."/>
            <person name="Geller-Mcgrath D.E."/>
            <person name="Sieber C.M."/>
            <person name="Emerson J.B."/>
            <person name="Anantharaman K."/>
            <person name="Thomas B.C."/>
            <person name="Malmstrom R."/>
            <person name="Stieglmeier M."/>
            <person name="Klingl A."/>
            <person name="Woyke T."/>
            <person name="Ryan C.M."/>
            <person name="Banfield J.F."/>
        </authorList>
    </citation>
    <scope>NUCLEOTIDE SEQUENCE [LARGE SCALE GENOMIC DNA]</scope>
    <source>
        <strain evidence="8">CG22_combo_CG10-13_8_21_14_all_47_15</strain>
    </source>
</reference>
<dbReference type="Pfam" id="PF01432">
    <property type="entry name" value="Peptidase_M3"/>
    <property type="match status" value="1"/>
</dbReference>
<evidence type="ECO:0000259" key="7">
    <source>
        <dbReference type="Pfam" id="PF01432"/>
    </source>
</evidence>
<dbReference type="GO" id="GO:0046872">
    <property type="term" value="F:metal ion binding"/>
    <property type="evidence" value="ECO:0007669"/>
    <property type="project" value="UniProtKB-UniRule"/>
</dbReference>
<comment type="cofactor">
    <cofactor evidence="6">
        <name>Zn(2+)</name>
        <dbReference type="ChEBI" id="CHEBI:29105"/>
    </cofactor>
    <text evidence="6">Binds 1 zinc ion.</text>
</comment>
<dbReference type="GO" id="GO:0006518">
    <property type="term" value="P:peptide metabolic process"/>
    <property type="evidence" value="ECO:0007669"/>
    <property type="project" value="TreeGrafter"/>
</dbReference>
<name>A0A2H0CV24_9BACT</name>
<dbReference type="InterPro" id="IPR001567">
    <property type="entry name" value="Pept_M3A_M3B_dom"/>
</dbReference>
<evidence type="ECO:0000313" key="8">
    <source>
        <dbReference type="EMBL" id="PIP73716.1"/>
    </source>
</evidence>
<dbReference type="AlphaFoldDB" id="A0A2H0CV24"/>
<dbReference type="Proteomes" id="UP000230638">
    <property type="component" value="Unassembled WGS sequence"/>
</dbReference>
<dbReference type="SUPFAM" id="SSF55486">
    <property type="entry name" value="Metalloproteases ('zincins'), catalytic domain"/>
    <property type="match status" value="1"/>
</dbReference>
<keyword evidence="4 6" id="KW-0862">Zinc</keyword>
<dbReference type="Gene3D" id="1.10.1370.20">
    <property type="entry name" value="Oligoendopeptidase f, C-terminal domain"/>
    <property type="match status" value="1"/>
</dbReference>
<evidence type="ECO:0000256" key="5">
    <source>
        <dbReference type="ARBA" id="ARBA00023049"/>
    </source>
</evidence>
<comment type="similarity">
    <text evidence="6">Belongs to the peptidase M3 family.</text>
</comment>
<evidence type="ECO:0000313" key="9">
    <source>
        <dbReference type="Proteomes" id="UP000230638"/>
    </source>
</evidence>
<sequence>YYALKAKLLGVPRLAYHERNVPYGSVNKKYSYSDAAHLVHKVFEHLDRSFADIFRRFVESGQVDVYPRKGKSGGAFCAHELLTQPTYILMNYTDELNDVLTLAHESGHGINNELIREKQNALSFDTPLATAEVASTFMEDFVLEHLMKDASDELKLSLMMMKLNDDISTIYRQSALYRFEQEIHAEYREKGYLSKDDIGAMFRKHMEAYMGEAVAQSPGSEHWWVHWSHIRAPFYVYSYASGLLISKAMQARVREDPAFIAQVKQFLSVGLSDSPRNIFANMGIDISGPSFWESGLQEVQALLASTELLAAKLGKL</sequence>
<organism evidence="8 9">
    <name type="scientific">Candidatus Lloydbacteria bacterium CG22_combo_CG10-13_8_21_14_all_47_15</name>
    <dbReference type="NCBI Taxonomy" id="1974635"/>
    <lineage>
        <taxon>Bacteria</taxon>
        <taxon>Candidatus Lloydiibacteriota</taxon>
    </lineage>
</organism>
<evidence type="ECO:0000256" key="1">
    <source>
        <dbReference type="ARBA" id="ARBA00022670"/>
    </source>
</evidence>
<dbReference type="InterPro" id="IPR045090">
    <property type="entry name" value="Pept_M3A_M3B"/>
</dbReference>
<evidence type="ECO:0000256" key="3">
    <source>
        <dbReference type="ARBA" id="ARBA00022801"/>
    </source>
</evidence>
<dbReference type="InterPro" id="IPR042088">
    <property type="entry name" value="OligoPept_F_C"/>
</dbReference>
<dbReference type="PANTHER" id="PTHR11804:SF5">
    <property type="entry name" value="OLIGOENDOPEPTIDASE F"/>
    <property type="match status" value="1"/>
</dbReference>
<dbReference type="EMBL" id="PCTL01000009">
    <property type="protein sequence ID" value="PIP73716.1"/>
    <property type="molecule type" value="Genomic_DNA"/>
</dbReference>
<dbReference type="GO" id="GO:0004222">
    <property type="term" value="F:metalloendopeptidase activity"/>
    <property type="evidence" value="ECO:0007669"/>
    <property type="project" value="InterPro"/>
</dbReference>
<evidence type="ECO:0000256" key="4">
    <source>
        <dbReference type="ARBA" id="ARBA00022833"/>
    </source>
</evidence>
<evidence type="ECO:0000256" key="6">
    <source>
        <dbReference type="RuleBase" id="RU003435"/>
    </source>
</evidence>
<keyword evidence="1 6" id="KW-0645">Protease</keyword>
<keyword evidence="2 6" id="KW-0479">Metal-binding</keyword>
<evidence type="ECO:0000256" key="2">
    <source>
        <dbReference type="ARBA" id="ARBA00022723"/>
    </source>
</evidence>
<dbReference type="GO" id="GO:0006508">
    <property type="term" value="P:proteolysis"/>
    <property type="evidence" value="ECO:0007669"/>
    <property type="project" value="UniProtKB-KW"/>
</dbReference>
<dbReference type="PANTHER" id="PTHR11804">
    <property type="entry name" value="PROTEASE M3 THIMET OLIGOPEPTIDASE-RELATED"/>
    <property type="match status" value="1"/>
</dbReference>
<proteinExistence type="inferred from homology"/>
<protein>
    <recommendedName>
        <fullName evidence="7">Peptidase M3A/M3B catalytic domain-containing protein</fullName>
    </recommendedName>
</protein>
<feature type="domain" description="Peptidase M3A/M3B catalytic" evidence="7">
    <location>
        <begin position="56"/>
        <end position="295"/>
    </location>
</feature>
<feature type="non-terminal residue" evidence="8">
    <location>
        <position position="1"/>
    </location>
</feature>
<comment type="caution">
    <text evidence="8">The sequence shown here is derived from an EMBL/GenBank/DDBJ whole genome shotgun (WGS) entry which is preliminary data.</text>
</comment>
<accession>A0A2H0CV24</accession>
<gene>
    <name evidence="8" type="ORF">COW88_01005</name>
</gene>
<keyword evidence="3 6" id="KW-0378">Hydrolase</keyword>